<keyword evidence="2" id="KW-1185">Reference proteome</keyword>
<comment type="caution">
    <text evidence="1">The sequence shown here is derived from an EMBL/GenBank/DDBJ whole genome shotgun (WGS) entry which is preliminary data.</text>
</comment>
<dbReference type="EMBL" id="BAABJW010000001">
    <property type="protein sequence ID" value="GAA4801623.1"/>
    <property type="molecule type" value="Genomic_DNA"/>
</dbReference>
<sequence length="85" mass="9682">MSESNIKQQLHEACLEFIDNRFQAVKKTINEIQESLLSETKSSAGDKHETGRAMIQIEREKAGNQLAEIEKTKQILSKINTQHSQ</sequence>
<proteinExistence type="predicted"/>
<organism evidence="1 2">
    <name type="scientific">Litoribaculum gwangyangense</name>
    <dbReference type="NCBI Taxonomy" id="1130722"/>
    <lineage>
        <taxon>Bacteria</taxon>
        <taxon>Pseudomonadati</taxon>
        <taxon>Bacteroidota</taxon>
        <taxon>Flavobacteriia</taxon>
        <taxon>Flavobacteriales</taxon>
        <taxon>Flavobacteriaceae</taxon>
        <taxon>Litoribaculum</taxon>
    </lineage>
</organism>
<evidence type="ECO:0000313" key="2">
    <source>
        <dbReference type="Proteomes" id="UP001501433"/>
    </source>
</evidence>
<protein>
    <submittedName>
        <fullName evidence="1">Uncharacterized protein</fullName>
    </submittedName>
</protein>
<reference evidence="2" key="1">
    <citation type="journal article" date="2019" name="Int. J. Syst. Evol. Microbiol.">
        <title>The Global Catalogue of Microorganisms (GCM) 10K type strain sequencing project: providing services to taxonomists for standard genome sequencing and annotation.</title>
        <authorList>
            <consortium name="The Broad Institute Genomics Platform"/>
            <consortium name="The Broad Institute Genome Sequencing Center for Infectious Disease"/>
            <person name="Wu L."/>
            <person name="Ma J."/>
        </authorList>
    </citation>
    <scope>NUCLEOTIDE SEQUENCE [LARGE SCALE GENOMIC DNA]</scope>
    <source>
        <strain evidence="2">JCM 18325</strain>
    </source>
</reference>
<accession>A0ABP9BZU5</accession>
<evidence type="ECO:0000313" key="1">
    <source>
        <dbReference type="EMBL" id="GAA4801623.1"/>
    </source>
</evidence>
<dbReference type="Proteomes" id="UP001501433">
    <property type="component" value="Unassembled WGS sequence"/>
</dbReference>
<gene>
    <name evidence="1" type="ORF">GCM10023330_04420</name>
</gene>
<name>A0ABP9BZU5_9FLAO</name>